<dbReference type="Proteomes" id="UP000248132">
    <property type="component" value="Unassembled WGS sequence"/>
</dbReference>
<feature type="domain" description="Probable zinc-binding" evidence="1">
    <location>
        <begin position="2"/>
        <end position="48"/>
    </location>
</feature>
<dbReference type="Gene3D" id="2.20.28.10">
    <property type="match status" value="1"/>
</dbReference>
<dbReference type="InterPro" id="IPR025306">
    <property type="entry name" value="Zn-bnd_dom_prob"/>
</dbReference>
<protein>
    <submittedName>
        <fullName evidence="2">Putative zinc ribbon protein</fullName>
    </submittedName>
</protein>
<proteinExistence type="predicted"/>
<evidence type="ECO:0000313" key="2">
    <source>
        <dbReference type="EMBL" id="PYG88788.1"/>
    </source>
</evidence>
<organism evidence="2 3">
    <name type="scientific">Ruminiclostridium sufflavum DSM 19573</name>
    <dbReference type="NCBI Taxonomy" id="1121337"/>
    <lineage>
        <taxon>Bacteria</taxon>
        <taxon>Bacillati</taxon>
        <taxon>Bacillota</taxon>
        <taxon>Clostridia</taxon>
        <taxon>Eubacteriales</taxon>
        <taxon>Oscillospiraceae</taxon>
        <taxon>Ruminiclostridium</taxon>
    </lineage>
</organism>
<comment type="caution">
    <text evidence="2">The sequence shown here is derived from an EMBL/GenBank/DDBJ whole genome shotgun (WGS) entry which is preliminary data.</text>
</comment>
<dbReference type="EMBL" id="QKMR01000005">
    <property type="protein sequence ID" value="PYG88788.1"/>
    <property type="molecule type" value="Genomic_DNA"/>
</dbReference>
<dbReference type="Pfam" id="PF13451">
    <property type="entry name" value="zf_Tbcl"/>
    <property type="match status" value="1"/>
</dbReference>
<accession>A0A318Y902</accession>
<dbReference type="OrthoDB" id="5505402at2"/>
<gene>
    <name evidence="2" type="ORF">LY28_01144</name>
</gene>
<sequence length="59" mass="6598">MEDKTFTCKDCGATFTFTAGEQQFYAEKGFTNEPARCPECRKAKKAAQKSFNSGYSKRG</sequence>
<evidence type="ECO:0000259" key="1">
    <source>
        <dbReference type="Pfam" id="PF13451"/>
    </source>
</evidence>
<dbReference type="AlphaFoldDB" id="A0A318Y902"/>
<dbReference type="RefSeq" id="WP_110461210.1">
    <property type="nucleotide sequence ID" value="NZ_QKMR01000005.1"/>
</dbReference>
<evidence type="ECO:0000313" key="3">
    <source>
        <dbReference type="Proteomes" id="UP000248132"/>
    </source>
</evidence>
<keyword evidence="3" id="KW-1185">Reference proteome</keyword>
<reference evidence="2 3" key="1">
    <citation type="submission" date="2018-06" db="EMBL/GenBank/DDBJ databases">
        <title>Genomic Encyclopedia of Type Strains, Phase I: the one thousand microbial genomes (KMG-I) project.</title>
        <authorList>
            <person name="Kyrpides N."/>
        </authorList>
    </citation>
    <scope>NUCLEOTIDE SEQUENCE [LARGE SCALE GENOMIC DNA]</scope>
    <source>
        <strain evidence="2 3">DSM 19573</strain>
    </source>
</reference>
<name>A0A318Y902_9FIRM</name>